<dbReference type="EMBL" id="CP021748">
    <property type="protein sequence ID" value="ARX87075.1"/>
    <property type="molecule type" value="Genomic_DNA"/>
</dbReference>
<reference evidence="3 4" key="1">
    <citation type="submission" date="2017-05" db="EMBL/GenBank/DDBJ databases">
        <title>Streptomyces alboflavus Genome sequencing and assembly.</title>
        <authorList>
            <person name="Wang Y."/>
            <person name="Du B."/>
            <person name="Ding Y."/>
            <person name="Liu H."/>
            <person name="Hou Q."/>
            <person name="Liu K."/>
            <person name="Wang C."/>
            <person name="Yao L."/>
        </authorList>
    </citation>
    <scope>NUCLEOTIDE SEQUENCE [LARGE SCALE GENOMIC DNA]</scope>
    <source>
        <strain evidence="3 4">MDJK44</strain>
    </source>
</reference>
<keyword evidence="2" id="KW-0812">Transmembrane</keyword>
<evidence type="ECO:0000256" key="2">
    <source>
        <dbReference type="SAM" id="Phobius"/>
    </source>
</evidence>
<keyword evidence="2" id="KW-1133">Transmembrane helix</keyword>
<feature type="transmembrane region" description="Helical" evidence="2">
    <location>
        <begin position="25"/>
        <end position="42"/>
    </location>
</feature>
<evidence type="ECO:0000313" key="3">
    <source>
        <dbReference type="EMBL" id="ARX87075.1"/>
    </source>
</evidence>
<dbReference type="KEGG" id="salf:SMD44_06556"/>
<keyword evidence="4" id="KW-1185">Reference proteome</keyword>
<protein>
    <recommendedName>
        <fullName evidence="5">PE-PGRS family protein</fullName>
    </recommendedName>
</protein>
<feature type="region of interest" description="Disordered" evidence="1">
    <location>
        <begin position="117"/>
        <end position="188"/>
    </location>
</feature>
<name>A0A1Z1WKU6_9ACTN</name>
<organism evidence="3 4">
    <name type="scientific">Streptomyces alboflavus</name>
    <dbReference type="NCBI Taxonomy" id="67267"/>
    <lineage>
        <taxon>Bacteria</taxon>
        <taxon>Bacillati</taxon>
        <taxon>Actinomycetota</taxon>
        <taxon>Actinomycetes</taxon>
        <taxon>Kitasatosporales</taxon>
        <taxon>Streptomycetaceae</taxon>
        <taxon>Streptomyces</taxon>
    </lineage>
</organism>
<keyword evidence="2" id="KW-0472">Membrane</keyword>
<dbReference type="AlphaFoldDB" id="A0A1Z1WKU6"/>
<dbReference type="Proteomes" id="UP000195880">
    <property type="component" value="Chromosome"/>
</dbReference>
<accession>A0A1Z1WKU6</accession>
<sequence>MFAAACVLLAATGHALMSSAPLPWWALPGAGGATFAGAWLVAGRERGVLAVTSASVVAQAALHTWFSLAQAMAQSSPGGGASVAQQWARHLLCGAGGTGMLPEADAVRAVTDAGLADRLNGPPPGHTRHSMGMQETLGTGGAGSAEGAGNAHASLGHGMSGMHDSSGALSGSGSGSGSGMADMTGMPGMPGVHSGHDMGGMSPLGMLAAHLLAALLCGLWLAYGERAAFRVGRAVAGWLVAPLRLALRLPQPPHRPRLRPRRDFGARRARRLLLVHAITSRGPPLGIAVV</sequence>
<dbReference type="STRING" id="67267.GCA_000716675_01408"/>
<feature type="transmembrane region" description="Helical" evidence="2">
    <location>
        <begin position="204"/>
        <end position="223"/>
    </location>
</feature>
<feature type="compositionally biased region" description="Low complexity" evidence="1">
    <location>
        <begin position="147"/>
        <end position="169"/>
    </location>
</feature>
<evidence type="ECO:0000313" key="4">
    <source>
        <dbReference type="Proteomes" id="UP000195880"/>
    </source>
</evidence>
<gene>
    <name evidence="3" type="ORF">SMD44_06556</name>
</gene>
<evidence type="ECO:0008006" key="5">
    <source>
        <dbReference type="Google" id="ProtNLM"/>
    </source>
</evidence>
<proteinExistence type="predicted"/>
<evidence type="ECO:0000256" key="1">
    <source>
        <dbReference type="SAM" id="MobiDB-lite"/>
    </source>
</evidence>